<evidence type="ECO:0000256" key="2">
    <source>
        <dbReference type="SAM" id="SignalP"/>
    </source>
</evidence>
<keyword evidence="5" id="KW-1185">Reference proteome</keyword>
<feature type="signal peptide" evidence="2">
    <location>
        <begin position="1"/>
        <end position="25"/>
    </location>
</feature>
<comment type="caution">
    <text evidence="4">The sequence shown here is derived from an EMBL/GenBank/DDBJ whole genome shotgun (WGS) entry which is preliminary data.</text>
</comment>
<feature type="region of interest" description="Disordered" evidence="1">
    <location>
        <begin position="305"/>
        <end position="327"/>
    </location>
</feature>
<dbReference type="SUPFAM" id="SSF56219">
    <property type="entry name" value="DNase I-like"/>
    <property type="match status" value="1"/>
</dbReference>
<sequence length="443" mass="46842">MPCPRDLLFPSTLIVRILLAGTALAASLAALPAPAAAAPLRIATWNLGWHVAEAELGRWTAQCAKTYAKDEASGSWRLVAAGTPGARAGWEVDEGRAVLEGVDLSVMPPCNVYRAGRVNVPVTVPAWRKRNEQIAQVLRESVRADVIAFQEVSGEAAVREALGDAADDYRVCSFDGRYKVQRLAFAWRRSLGASDGPCEVIDALSLPQLAPRDQVRPGLVLTLRVDGRRLRFLTVHLKSGCVSPLDRGPLDAPGAAGEPCPVLQQQVAPLEAALEGLARGADELVLLGDFNRNLAHEANAVAGAEPVRGDGSRDLAAPRPPGVPTRNLLREVNDGQPPASALQLLAAECPGAPAVAAACSAARTRLLSPDERRLLAEQDGLGCRNPIGLDFILVSPRLAAAVRSTQKVALGPYGRTRAAQPPEHPQPLLAVSDHCPLVAELGD</sequence>
<dbReference type="GO" id="GO:0003824">
    <property type="term" value="F:catalytic activity"/>
    <property type="evidence" value="ECO:0007669"/>
    <property type="project" value="InterPro"/>
</dbReference>
<evidence type="ECO:0000259" key="3">
    <source>
        <dbReference type="Pfam" id="PF03372"/>
    </source>
</evidence>
<protein>
    <recommendedName>
        <fullName evidence="3">Endonuclease/exonuclease/phosphatase domain-containing protein</fullName>
    </recommendedName>
</protein>
<dbReference type="Proteomes" id="UP000037660">
    <property type="component" value="Unassembled WGS sequence"/>
</dbReference>
<organism evidence="4 5">
    <name type="scientific">Piscinibacter sakaiensis</name>
    <name type="common">Ideonella sakaiensis</name>
    <dbReference type="NCBI Taxonomy" id="1547922"/>
    <lineage>
        <taxon>Bacteria</taxon>
        <taxon>Pseudomonadati</taxon>
        <taxon>Pseudomonadota</taxon>
        <taxon>Betaproteobacteria</taxon>
        <taxon>Burkholderiales</taxon>
        <taxon>Sphaerotilaceae</taxon>
        <taxon>Piscinibacter</taxon>
    </lineage>
</organism>
<dbReference type="STRING" id="1547922.ISF6_2371"/>
<dbReference type="AlphaFoldDB" id="A0A0K8P1M2"/>
<accession>A0A0K8P1M2</accession>
<evidence type="ECO:0000313" key="4">
    <source>
        <dbReference type="EMBL" id="GAP36531.1"/>
    </source>
</evidence>
<reference evidence="4 5" key="2">
    <citation type="journal article" date="2016" name="Science">
        <title>A bacterium that degrades and assimilates poly(ethylene terephthalate).</title>
        <authorList>
            <person name="Yoshida S."/>
            <person name="Hiraga K."/>
            <person name="Takehana T."/>
            <person name="Taniguchi I."/>
            <person name="Yamaji H."/>
            <person name="Maeda Y."/>
            <person name="Toyohara K."/>
            <person name="Miyamoto K."/>
            <person name="Kimura Y."/>
            <person name="Oda K."/>
        </authorList>
    </citation>
    <scope>NUCLEOTIDE SEQUENCE [LARGE SCALE GENOMIC DNA]</scope>
    <source>
        <strain evidence="5">NBRC 110686 / TISTR 2288 / 201-F6</strain>
    </source>
</reference>
<feature type="domain" description="Endonuclease/exonuclease/phosphatase" evidence="3">
    <location>
        <begin position="122"/>
        <end position="434"/>
    </location>
</feature>
<evidence type="ECO:0000256" key="1">
    <source>
        <dbReference type="SAM" id="MobiDB-lite"/>
    </source>
</evidence>
<proteinExistence type="predicted"/>
<feature type="chain" id="PRO_5005513599" description="Endonuclease/exonuclease/phosphatase domain-containing protein" evidence="2">
    <location>
        <begin position="26"/>
        <end position="443"/>
    </location>
</feature>
<dbReference type="InterPro" id="IPR036691">
    <property type="entry name" value="Endo/exonu/phosph_ase_sf"/>
</dbReference>
<gene>
    <name evidence="4" type="ORF">ISF6_2371</name>
</gene>
<dbReference type="Gene3D" id="3.60.10.10">
    <property type="entry name" value="Endonuclease/exonuclease/phosphatase"/>
    <property type="match status" value="1"/>
</dbReference>
<dbReference type="RefSeq" id="WP_054020514.1">
    <property type="nucleotide sequence ID" value="NZ_BBYR01000036.1"/>
</dbReference>
<dbReference type="Pfam" id="PF03372">
    <property type="entry name" value="Exo_endo_phos"/>
    <property type="match status" value="1"/>
</dbReference>
<dbReference type="OrthoDB" id="395856at2"/>
<name>A0A0K8P1M2_PISS1</name>
<evidence type="ECO:0000313" key="5">
    <source>
        <dbReference type="Proteomes" id="UP000037660"/>
    </source>
</evidence>
<reference evidence="5" key="1">
    <citation type="submission" date="2015-07" db="EMBL/GenBank/DDBJ databases">
        <title>Discovery of a poly(ethylene terephthalate assimilation.</title>
        <authorList>
            <person name="Yoshida S."/>
            <person name="Hiraga K."/>
            <person name="Takehana T."/>
            <person name="Taniguchi I."/>
            <person name="Yamaji H."/>
            <person name="Maeda Y."/>
            <person name="Toyohara K."/>
            <person name="Miyamoto K."/>
            <person name="Kimura Y."/>
            <person name="Oda K."/>
        </authorList>
    </citation>
    <scope>NUCLEOTIDE SEQUENCE [LARGE SCALE GENOMIC DNA]</scope>
    <source>
        <strain evidence="5">NBRC 110686 / TISTR 2288 / 201-F6</strain>
    </source>
</reference>
<keyword evidence="2" id="KW-0732">Signal</keyword>
<dbReference type="InterPro" id="IPR005135">
    <property type="entry name" value="Endo/exonuclease/phosphatase"/>
</dbReference>
<dbReference type="EMBL" id="BBYR01000036">
    <property type="protein sequence ID" value="GAP36531.1"/>
    <property type="molecule type" value="Genomic_DNA"/>
</dbReference>